<dbReference type="Gene3D" id="3.30.1330.40">
    <property type="entry name" value="RutC-like"/>
    <property type="match status" value="1"/>
</dbReference>
<dbReference type="AlphaFoldDB" id="A0A501PFY4"/>
<dbReference type="SUPFAM" id="SSF55298">
    <property type="entry name" value="YjgF-like"/>
    <property type="match status" value="1"/>
</dbReference>
<dbReference type="GO" id="GO:0019239">
    <property type="term" value="F:deaminase activity"/>
    <property type="evidence" value="ECO:0007669"/>
    <property type="project" value="TreeGrafter"/>
</dbReference>
<reference evidence="5" key="1">
    <citation type="submission" date="2019-06" db="EMBL/GenBank/DDBJ databases">
        <title>The complete genome of Emcibacter congregatus ZYLT.</title>
        <authorList>
            <person name="Zhao Z."/>
        </authorList>
    </citation>
    <scope>NUCLEOTIDE SEQUENCE [LARGE SCALE GENOMIC DNA]</scope>
    <source>
        <strain evidence="5">MCCC 1A06723</strain>
    </source>
</reference>
<dbReference type="GO" id="GO:0005829">
    <property type="term" value="C:cytosol"/>
    <property type="evidence" value="ECO:0007669"/>
    <property type="project" value="TreeGrafter"/>
</dbReference>
<gene>
    <name evidence="4" type="ORF">FIV46_10555</name>
    <name evidence="3" type="ORF">FIV46_13915</name>
    <name evidence="2" type="ORF">FIV46_17785</name>
</gene>
<comment type="similarity">
    <text evidence="1">Belongs to the RutC family.</text>
</comment>
<dbReference type="EMBL" id="VFIY01000011">
    <property type="protein sequence ID" value="TPD59604.1"/>
    <property type="molecule type" value="Genomic_DNA"/>
</dbReference>
<evidence type="ECO:0000313" key="4">
    <source>
        <dbReference type="EMBL" id="TPD59604.1"/>
    </source>
</evidence>
<reference evidence="3" key="2">
    <citation type="submission" date="2019-06" db="EMBL/GenBank/DDBJ databases">
        <authorList>
            <person name="Zhao Z."/>
        </authorList>
    </citation>
    <scope>NUCLEOTIDE SEQUENCE</scope>
    <source>
        <strain evidence="3">MCCC 1A06723</strain>
    </source>
</reference>
<evidence type="ECO:0000313" key="2">
    <source>
        <dbReference type="EMBL" id="TPD57943.1"/>
    </source>
</evidence>
<dbReference type="CDD" id="cd00448">
    <property type="entry name" value="YjgF_YER057c_UK114_family"/>
    <property type="match status" value="1"/>
</dbReference>
<dbReference type="PANTHER" id="PTHR11803:SF39">
    <property type="entry name" value="2-IMINOBUTANOATE_2-IMINOPROPANOATE DEAMINASE"/>
    <property type="match status" value="1"/>
</dbReference>
<name>A0A501PFY4_9PROT</name>
<dbReference type="OrthoDB" id="583118at2"/>
<keyword evidence="5" id="KW-1185">Reference proteome</keyword>
<comment type="caution">
    <text evidence="3">The sequence shown here is derived from an EMBL/GenBank/DDBJ whole genome shotgun (WGS) entry which is preliminary data.</text>
</comment>
<dbReference type="Proteomes" id="UP000319148">
    <property type="component" value="Unassembled WGS sequence"/>
</dbReference>
<dbReference type="InterPro" id="IPR035959">
    <property type="entry name" value="RutC-like_sf"/>
</dbReference>
<protein>
    <submittedName>
        <fullName evidence="3">RidA family protein</fullName>
    </submittedName>
</protein>
<proteinExistence type="inferred from homology"/>
<dbReference type="EMBL" id="VFIY01000018">
    <property type="protein sequence ID" value="TPD57943.1"/>
    <property type="molecule type" value="Genomic_DNA"/>
</dbReference>
<dbReference type="EMBL" id="VFIY01000017">
    <property type="protein sequence ID" value="TPD58874.1"/>
    <property type="molecule type" value="Genomic_DNA"/>
</dbReference>
<organism evidence="3 5">
    <name type="scientific">Emcibacter nanhaiensis</name>
    <dbReference type="NCBI Taxonomy" id="1505037"/>
    <lineage>
        <taxon>Bacteria</taxon>
        <taxon>Pseudomonadati</taxon>
        <taxon>Pseudomonadota</taxon>
        <taxon>Alphaproteobacteria</taxon>
        <taxon>Emcibacterales</taxon>
        <taxon>Emcibacteraceae</taxon>
        <taxon>Emcibacter</taxon>
    </lineage>
</organism>
<dbReference type="Pfam" id="PF01042">
    <property type="entry name" value="Ribonuc_L-PSP"/>
    <property type="match status" value="1"/>
</dbReference>
<dbReference type="RefSeq" id="WP_139940898.1">
    <property type="nucleotide sequence ID" value="NZ_JBHSYP010000015.1"/>
</dbReference>
<accession>A0A501PFY4</accession>
<evidence type="ECO:0000256" key="1">
    <source>
        <dbReference type="ARBA" id="ARBA00010552"/>
    </source>
</evidence>
<dbReference type="FunFam" id="3.30.1330.40:FF:000001">
    <property type="entry name" value="L-PSP family endoribonuclease"/>
    <property type="match status" value="1"/>
</dbReference>
<evidence type="ECO:0000313" key="3">
    <source>
        <dbReference type="EMBL" id="TPD58874.1"/>
    </source>
</evidence>
<dbReference type="InterPro" id="IPR006175">
    <property type="entry name" value="YjgF/YER057c/UK114"/>
</dbReference>
<evidence type="ECO:0000313" key="5">
    <source>
        <dbReference type="Proteomes" id="UP000319148"/>
    </source>
</evidence>
<sequence>MTIERLGRPPVLADGTVVPLSPAIKAGNNLYLSGVLPFRADGSFAEDDISAQTRQCLGNMEAVLKAAGAGLEDVVKVTVWLVRREDFRAFNAVYSEFFADCPPTRSTVCSELMVPGALIEIEAVAYLDRV</sequence>
<dbReference type="PANTHER" id="PTHR11803">
    <property type="entry name" value="2-IMINOBUTANOATE/2-IMINOPROPANOATE DEAMINASE RIDA"/>
    <property type="match status" value="1"/>
</dbReference>